<gene>
    <name evidence="4" type="ordered locus">Slip_0172</name>
</gene>
<dbReference type="PANTHER" id="PTHR30576:SF8">
    <property type="entry name" value="UNDECAPRENYL-PHOSPHATE GALACTOSE PHOSPHOTRANSFERASE"/>
    <property type="match status" value="1"/>
</dbReference>
<reference evidence="4 5" key="2">
    <citation type="journal article" date="2010" name="Stand. Genomic Sci.">
        <title>Complete genome sequence of Syntrophothermus lipocalidus type strain (TGB-C1).</title>
        <authorList>
            <person name="Djao O.D."/>
            <person name="Zhang X."/>
            <person name="Lucas S."/>
            <person name="Lapidus A."/>
            <person name="Del Rio T.G."/>
            <person name="Nolan M."/>
            <person name="Tice H."/>
            <person name="Cheng J.F."/>
            <person name="Han C."/>
            <person name="Tapia R."/>
            <person name="Goodwin L."/>
            <person name="Pitluck S."/>
            <person name="Liolios K."/>
            <person name="Ivanova N."/>
            <person name="Mavromatis K."/>
            <person name="Mikhailova N."/>
            <person name="Ovchinnikova G."/>
            <person name="Pati A."/>
            <person name="Brambilla E."/>
            <person name="Chen A."/>
            <person name="Palaniappan K."/>
            <person name="Land M."/>
            <person name="Hauser L."/>
            <person name="Chang Y.J."/>
            <person name="Jeffries C.D."/>
            <person name="Rohde M."/>
            <person name="Sikorski J."/>
            <person name="Spring S."/>
            <person name="Goker M."/>
            <person name="Detter J.C."/>
            <person name="Woyke T."/>
            <person name="Bristow J."/>
            <person name="Eisen J.A."/>
            <person name="Markowitz V."/>
            <person name="Hugenholtz P."/>
            <person name="Kyrpides N.C."/>
            <person name="Klenk H.P."/>
        </authorList>
    </citation>
    <scope>NUCLEOTIDE SEQUENCE [LARGE SCALE GENOMIC DNA]</scope>
    <source>
        <strain evidence="5">DSM 12680 / TGB-C1</strain>
    </source>
</reference>
<dbReference type="KEGG" id="slp:Slip_0172"/>
<dbReference type="eggNOG" id="COG2148">
    <property type="taxonomic scope" value="Bacteria"/>
</dbReference>
<dbReference type="STRING" id="643648.Slip_0172"/>
<feature type="domain" description="Bacterial sugar transferase" evidence="3">
    <location>
        <begin position="9"/>
        <end position="184"/>
    </location>
</feature>
<dbReference type="RefSeq" id="WP_013174376.1">
    <property type="nucleotide sequence ID" value="NC_014220.1"/>
</dbReference>
<name>D7CJ83_SYNLT</name>
<dbReference type="EC" id="2.7.8.6" evidence="4"/>
<evidence type="ECO:0000256" key="1">
    <source>
        <dbReference type="ARBA" id="ARBA00006464"/>
    </source>
</evidence>
<evidence type="ECO:0000313" key="5">
    <source>
        <dbReference type="Proteomes" id="UP000000378"/>
    </source>
</evidence>
<feature type="transmembrane region" description="Helical" evidence="2">
    <location>
        <begin position="12"/>
        <end position="37"/>
    </location>
</feature>
<dbReference type="PANTHER" id="PTHR30576">
    <property type="entry name" value="COLANIC BIOSYNTHESIS UDP-GLUCOSE LIPID CARRIER TRANSFERASE"/>
    <property type="match status" value="1"/>
</dbReference>
<dbReference type="AlphaFoldDB" id="D7CJ83"/>
<keyword evidence="2" id="KW-0472">Membrane</keyword>
<dbReference type="Proteomes" id="UP000000378">
    <property type="component" value="Chromosome"/>
</dbReference>
<proteinExistence type="inferred from homology"/>
<dbReference type="EMBL" id="CP002048">
    <property type="protein sequence ID" value="ADI00972.1"/>
    <property type="molecule type" value="Genomic_DNA"/>
</dbReference>
<dbReference type="GO" id="GO:0047360">
    <property type="term" value="F:undecaprenyl-phosphate galactose phosphotransferase activity"/>
    <property type="evidence" value="ECO:0007669"/>
    <property type="project" value="UniProtKB-EC"/>
</dbReference>
<organism evidence="4 5">
    <name type="scientific">Syntrophothermus lipocalidus (strain DSM 12680 / TGB-C1)</name>
    <dbReference type="NCBI Taxonomy" id="643648"/>
    <lineage>
        <taxon>Bacteria</taxon>
        <taxon>Bacillati</taxon>
        <taxon>Bacillota</taxon>
        <taxon>Clostridia</taxon>
        <taxon>Eubacteriales</taxon>
        <taxon>Syntrophomonadaceae</taxon>
        <taxon>Syntrophothermus</taxon>
    </lineage>
</organism>
<evidence type="ECO:0000313" key="4">
    <source>
        <dbReference type="EMBL" id="ADI00972.1"/>
    </source>
</evidence>
<keyword evidence="2" id="KW-0812">Transmembrane</keyword>
<evidence type="ECO:0000259" key="3">
    <source>
        <dbReference type="Pfam" id="PF02397"/>
    </source>
</evidence>
<dbReference type="InterPro" id="IPR003362">
    <property type="entry name" value="Bact_transf"/>
</dbReference>
<sequence>MTPMSKAAKRVMDVLISVLGLIVFTPVIFVVALLIFMSMGRPVLFTQERPGKDGRIFRLIKFRTMTDERNAEGNLLPDEQRLTRLGRFLRSTSLDELPELFNVLKGDMSLVGPRPLLMQYLDRYTPEQARRHEVKPGITGWAQVNGRNAITWEEKFTLDVWYVDNWSLWLDLKILVLTLVKVIKREGISAPGEATMPEFLGSFLEKDISLREAAAVIDEDSRF</sequence>
<protein>
    <submittedName>
        <fullName evidence="4">Undecaprenyl-phosphate galactose phosphotransferase</fullName>
        <ecNumber evidence="4">2.7.8.6</ecNumber>
    </submittedName>
</protein>
<evidence type="ECO:0000256" key="2">
    <source>
        <dbReference type="SAM" id="Phobius"/>
    </source>
</evidence>
<comment type="similarity">
    <text evidence="1">Belongs to the bacterial sugar transferase family.</text>
</comment>
<dbReference type="HOGENOM" id="CLU_024920_1_4_9"/>
<dbReference type="Pfam" id="PF02397">
    <property type="entry name" value="Bac_transf"/>
    <property type="match status" value="1"/>
</dbReference>
<keyword evidence="2" id="KW-1133">Transmembrane helix</keyword>
<reference evidence="5" key="1">
    <citation type="journal article" date="2010" name="Stand. Genomic Sci.">
        <title>Complete genome sequence of Syntrophothermus lipocalidus type strain (TGB-C1T).</title>
        <authorList>
            <consortium name="US DOE Joint Genome Institute (JGI-PGF)"/>
            <person name="Djao O."/>
            <person name="Zhang X."/>
            <person name="Lucas S."/>
            <person name="Lapidus A."/>
            <person name="Glavina Del Rio T."/>
            <person name="Nolan M."/>
            <person name="Tice H."/>
            <person name="Cheng J."/>
            <person name="Han C."/>
            <person name="Tapia R."/>
            <person name="Goodwin L."/>
            <person name="Pitluck S."/>
            <person name="Liolios K."/>
            <person name="Ivanova N."/>
            <person name="Mavromatis K."/>
            <person name="Mikhailova N."/>
            <person name="Ovchinnikova G."/>
            <person name="Pati A."/>
            <person name="Brambilla E."/>
            <person name="Chen A."/>
            <person name="Palaniappan K."/>
            <person name="Land M."/>
            <person name="Hauser L."/>
            <person name="Chang Y."/>
            <person name="Jeffries C."/>
            <person name="Rohde M."/>
            <person name="Sikorski J."/>
            <person name="Spring S."/>
            <person name="Goker M."/>
            <person name="Detter J."/>
            <person name="Woyke T."/>
            <person name="Bristow J."/>
            <person name="Eisen J."/>
            <person name="Markowitz V."/>
            <person name="Hugenholtz P."/>
            <person name="Kyrpides N."/>
            <person name="Klenk H."/>
        </authorList>
    </citation>
    <scope>NUCLEOTIDE SEQUENCE [LARGE SCALE GENOMIC DNA]</scope>
    <source>
        <strain evidence="5">DSM 12680 / TGB-C1</strain>
    </source>
</reference>
<keyword evidence="5" id="KW-1185">Reference proteome</keyword>
<accession>D7CJ83</accession>
<keyword evidence="4" id="KW-0808">Transferase</keyword>